<evidence type="ECO:0000256" key="8">
    <source>
        <dbReference type="SAM" id="Phobius"/>
    </source>
</evidence>
<feature type="transmembrane region" description="Helical" evidence="8">
    <location>
        <begin position="386"/>
        <end position="406"/>
    </location>
</feature>
<feature type="transmembrane region" description="Helical" evidence="8">
    <location>
        <begin position="562"/>
        <end position="591"/>
    </location>
</feature>
<dbReference type="RefSeq" id="XP_033532455.1">
    <property type="nucleotide sequence ID" value="XM_033676568.1"/>
</dbReference>
<reference evidence="14" key="3">
    <citation type="submission" date="2025-04" db="UniProtKB">
        <authorList>
            <consortium name="RefSeq"/>
        </authorList>
    </citation>
    <scope>IDENTIFICATION</scope>
    <source>
        <strain evidence="14">CBS 781.70</strain>
    </source>
</reference>
<evidence type="ECO:0000256" key="2">
    <source>
        <dbReference type="ARBA" id="ARBA00010642"/>
    </source>
</evidence>
<dbReference type="AlphaFoldDB" id="A0A6G1FYH3"/>
<feature type="transmembrane region" description="Helical" evidence="8">
    <location>
        <begin position="500"/>
        <end position="519"/>
    </location>
</feature>
<dbReference type="EMBL" id="ML975164">
    <property type="protein sequence ID" value="KAF1810824.1"/>
    <property type="molecule type" value="Genomic_DNA"/>
</dbReference>
<dbReference type="Pfam" id="PF06011">
    <property type="entry name" value="TRP"/>
    <property type="match status" value="1"/>
</dbReference>
<dbReference type="GeneID" id="54417138"/>
<organism evidence="12">
    <name type="scientific">Eremomyces bilateralis CBS 781.70</name>
    <dbReference type="NCBI Taxonomy" id="1392243"/>
    <lineage>
        <taxon>Eukaryota</taxon>
        <taxon>Fungi</taxon>
        <taxon>Dikarya</taxon>
        <taxon>Ascomycota</taxon>
        <taxon>Pezizomycotina</taxon>
        <taxon>Dothideomycetes</taxon>
        <taxon>Dothideomycetes incertae sedis</taxon>
        <taxon>Eremomycetales</taxon>
        <taxon>Eremomycetaceae</taxon>
        <taxon>Eremomyces</taxon>
    </lineage>
</organism>
<dbReference type="GO" id="GO:0016020">
    <property type="term" value="C:membrane"/>
    <property type="evidence" value="ECO:0007669"/>
    <property type="project" value="UniProtKB-SubCell"/>
</dbReference>
<keyword evidence="13" id="KW-1185">Reference proteome</keyword>
<evidence type="ECO:0000256" key="7">
    <source>
        <dbReference type="SAM" id="MobiDB-lite"/>
    </source>
</evidence>
<evidence type="ECO:0000313" key="14">
    <source>
        <dbReference type="RefSeq" id="XP_033532455.1"/>
    </source>
</evidence>
<evidence type="ECO:0000313" key="12">
    <source>
        <dbReference type="EMBL" id="KAF1810824.1"/>
    </source>
</evidence>
<gene>
    <name evidence="12 14" type="ORF">P152DRAFT_400378</name>
</gene>
<protein>
    <submittedName>
        <fullName evidence="12 14">TRP-domain-containing protein</fullName>
    </submittedName>
</protein>
<feature type="transmembrane region" description="Helical" evidence="8">
    <location>
        <begin position="412"/>
        <end position="434"/>
    </location>
</feature>
<dbReference type="OrthoDB" id="2115177at2759"/>
<evidence type="ECO:0000256" key="4">
    <source>
        <dbReference type="ARBA" id="ARBA00022729"/>
    </source>
</evidence>
<evidence type="ECO:0000256" key="1">
    <source>
        <dbReference type="ARBA" id="ARBA00004141"/>
    </source>
</evidence>
<dbReference type="SMART" id="SM01320">
    <property type="entry name" value="TRP_N"/>
    <property type="match status" value="1"/>
</dbReference>
<feature type="domain" description="ML-like" evidence="11">
    <location>
        <begin position="19"/>
        <end position="160"/>
    </location>
</feature>
<reference evidence="14" key="2">
    <citation type="submission" date="2020-04" db="EMBL/GenBank/DDBJ databases">
        <authorList>
            <consortium name="NCBI Genome Project"/>
        </authorList>
    </citation>
    <scope>NUCLEOTIDE SEQUENCE</scope>
    <source>
        <strain evidence="14">CBS 781.70</strain>
    </source>
</reference>
<comment type="similarity">
    <text evidence="2">Belongs to the transient receptor potential (TRP) ion channel family.</text>
</comment>
<evidence type="ECO:0000256" key="3">
    <source>
        <dbReference type="ARBA" id="ARBA00022692"/>
    </source>
</evidence>
<sequence length="701" mass="76602">MRRSLWALAALPLVARADDILRTNGYSTCFDSSDIKVEKLNIEYNRVTGTVDFDVAGTSAKEQNVTAALTVTAYGVEVYKKDFNPCEKENYVKQLCPIPSGTFTASGTQNIPSEYADQIPSIAFSIPNLDGKAKLELKTMEGGQDLACIQSTVGNGKSLDVPAVPYVAAGIAGAALLLSGASALAGGSGAGSGAPSPTFFETVGWFQSMAMNGMLSVQYPGVYRSFSKNFGFSTGLVTWDGLQSTIDNFRGRTGGNLTENSIAFLRNVTLVYPSGNMTKRAIENVFLYAREVNTEISAANTTSNGTEAEDKPIHSVEGIQAFAESLAIPKTNTFMTVLLIFACVIGAITVAILLFKVILEIWALFGTFPKKLEGFRKRYWITLSKAITSLILLLYGIWTMYCVYQFTSGDSWAAKVLAGVTLGIFTLILAFFTFRIWQVARKYKKAEGNVSGLYEDKNTWVKYNIFYENYKKGWWWMFIPLIIYMFVKGCIIAGASGNGLVQASGQLIVEALLLILLLWSRPFTLKSSNWINIIIQVVRVASVVCILIFVEELGVTQTTQTVTGVVLVVVQGVLTGALAILIAINAIVLMCKANPHRKQRKEQEKINRDFDNLTPLDPRNSLLMDPNEAKKFNGKTSYEPLPASDTFNFGPAFGHSRDASREVLLQDAASVGTGRAVSPPRDREPRLPDIEMGGYGGRSLR</sequence>
<feature type="transmembrane region" description="Helical" evidence="8">
    <location>
        <begin position="531"/>
        <end position="550"/>
    </location>
</feature>
<evidence type="ECO:0000256" key="5">
    <source>
        <dbReference type="ARBA" id="ARBA00022989"/>
    </source>
</evidence>
<evidence type="ECO:0000259" key="10">
    <source>
        <dbReference type="SMART" id="SM00737"/>
    </source>
</evidence>
<feature type="chain" id="PRO_5044631694" evidence="9">
    <location>
        <begin position="18"/>
        <end position="701"/>
    </location>
</feature>
<dbReference type="GO" id="GO:0055085">
    <property type="term" value="P:transmembrane transport"/>
    <property type="evidence" value="ECO:0007669"/>
    <property type="project" value="TreeGrafter"/>
</dbReference>
<dbReference type="Proteomes" id="UP000504638">
    <property type="component" value="Unplaced"/>
</dbReference>
<dbReference type="InterPro" id="IPR040241">
    <property type="entry name" value="TRP_Flc/Pkd2-like"/>
</dbReference>
<keyword evidence="5 8" id="KW-1133">Transmembrane helix</keyword>
<dbReference type="InterPro" id="IPR003172">
    <property type="entry name" value="ML_dom"/>
</dbReference>
<keyword evidence="6 8" id="KW-0472">Membrane</keyword>
<dbReference type="Pfam" id="PF14558">
    <property type="entry name" value="TRP_N"/>
    <property type="match status" value="1"/>
</dbReference>
<proteinExistence type="inferred from homology"/>
<feature type="region of interest" description="Disordered" evidence="7">
    <location>
        <begin position="669"/>
        <end position="701"/>
    </location>
</feature>
<reference evidence="12 14" key="1">
    <citation type="submission" date="2020-01" db="EMBL/GenBank/DDBJ databases">
        <authorList>
            <consortium name="DOE Joint Genome Institute"/>
            <person name="Haridas S."/>
            <person name="Albert R."/>
            <person name="Binder M."/>
            <person name="Bloem J."/>
            <person name="Labutti K."/>
            <person name="Salamov A."/>
            <person name="Andreopoulos B."/>
            <person name="Baker S.E."/>
            <person name="Barry K."/>
            <person name="Bills G."/>
            <person name="Bluhm B.H."/>
            <person name="Cannon C."/>
            <person name="Castanera R."/>
            <person name="Culley D.E."/>
            <person name="Daum C."/>
            <person name="Ezra D."/>
            <person name="Gonzalez J.B."/>
            <person name="Henrissat B."/>
            <person name="Kuo A."/>
            <person name="Liang C."/>
            <person name="Lipzen A."/>
            <person name="Lutzoni F."/>
            <person name="Magnuson J."/>
            <person name="Mondo S."/>
            <person name="Nolan M."/>
            <person name="Ohm R."/>
            <person name="Pangilinan J."/>
            <person name="Park H.-J."/>
            <person name="Ramirez L."/>
            <person name="Alfaro M."/>
            <person name="Sun H."/>
            <person name="Tritt A."/>
            <person name="Yoshinaga Y."/>
            <person name="Zwiers L.-H."/>
            <person name="Turgeon B.G."/>
            <person name="Goodwin S.B."/>
            <person name="Spatafora J.W."/>
            <person name="Crous P.W."/>
            <person name="Grigoriev I.V."/>
        </authorList>
    </citation>
    <scope>NUCLEOTIDE SEQUENCE</scope>
    <source>
        <strain evidence="12 14">CBS 781.70</strain>
    </source>
</reference>
<dbReference type="InterPro" id="IPR032800">
    <property type="entry name" value="TRP_N"/>
</dbReference>
<dbReference type="PANTHER" id="PTHR31145">
    <property type="entry name" value="INTEGRAL MEMBRANE PROTEIN (AFU_ORTHOLOGUE AFUA_7G01610)"/>
    <property type="match status" value="1"/>
</dbReference>
<evidence type="ECO:0000256" key="9">
    <source>
        <dbReference type="SAM" id="SignalP"/>
    </source>
</evidence>
<feature type="signal peptide" evidence="9">
    <location>
        <begin position="1"/>
        <end position="17"/>
    </location>
</feature>
<feature type="transmembrane region" description="Helical" evidence="8">
    <location>
        <begin position="334"/>
        <end position="365"/>
    </location>
</feature>
<dbReference type="SMART" id="SM00737">
    <property type="entry name" value="ML"/>
    <property type="match status" value="1"/>
</dbReference>
<evidence type="ECO:0000313" key="13">
    <source>
        <dbReference type="Proteomes" id="UP000504638"/>
    </source>
</evidence>
<name>A0A6G1FYH3_9PEZI</name>
<feature type="transmembrane region" description="Helical" evidence="8">
    <location>
        <begin position="474"/>
        <end position="494"/>
    </location>
</feature>
<comment type="subcellular location">
    <subcellularLocation>
        <location evidence="1">Membrane</location>
        <topology evidence="1">Multi-pass membrane protein</topology>
    </subcellularLocation>
</comment>
<accession>A0A6G1FYH3</accession>
<keyword evidence="3 8" id="KW-0812">Transmembrane</keyword>
<feature type="compositionally biased region" description="Basic and acidic residues" evidence="7">
    <location>
        <begin position="680"/>
        <end position="689"/>
    </location>
</feature>
<evidence type="ECO:0000259" key="11">
    <source>
        <dbReference type="SMART" id="SM01320"/>
    </source>
</evidence>
<dbReference type="InterPro" id="IPR010308">
    <property type="entry name" value="TRP_C"/>
</dbReference>
<keyword evidence="4 9" id="KW-0732">Signal</keyword>
<dbReference type="GO" id="GO:0009272">
    <property type="term" value="P:fungal-type cell wall biogenesis"/>
    <property type="evidence" value="ECO:0007669"/>
    <property type="project" value="TreeGrafter"/>
</dbReference>
<dbReference type="PANTHER" id="PTHR31145:SF5">
    <property type="entry name" value="DUF907 DOMAIN PROTEIN (AFU_ORTHOLOGUE AFUA_2G06100)"/>
    <property type="match status" value="1"/>
</dbReference>
<feature type="domain" description="MD-2-related lipid-recognition" evidence="10">
    <location>
        <begin position="26"/>
        <end position="153"/>
    </location>
</feature>
<evidence type="ECO:0000256" key="6">
    <source>
        <dbReference type="ARBA" id="ARBA00023136"/>
    </source>
</evidence>